<dbReference type="RefSeq" id="WP_055243907.1">
    <property type="nucleotide sequence ID" value="NZ_CABIWA010000001.1"/>
</dbReference>
<accession>A0A174M2L2</accession>
<dbReference type="SUPFAM" id="SSF51182">
    <property type="entry name" value="RmlC-like cupins"/>
    <property type="match status" value="1"/>
</dbReference>
<protein>
    <submittedName>
        <fullName evidence="1">Uncharacterized protein</fullName>
    </submittedName>
</protein>
<evidence type="ECO:0000313" key="2">
    <source>
        <dbReference type="Proteomes" id="UP000095765"/>
    </source>
</evidence>
<sequence length="146" mass="16115">MEKISCGAAFEQYGVSTNHERMDNGELRFRLIGPDKSSYIRCENAAGKPVWESSHSHAALQELVLVQSGEVVYVEYRGGRAVFQLLWPGMYVVTTPEVPHNQCLTAHAVVHTVKFGDCSNPDWIAAPQLDALTLPLTFGQARAQAE</sequence>
<dbReference type="Proteomes" id="UP000095765">
    <property type="component" value="Unassembled WGS sequence"/>
</dbReference>
<organism evidence="1 2">
    <name type="scientific">Anaerotruncus colihominis</name>
    <dbReference type="NCBI Taxonomy" id="169435"/>
    <lineage>
        <taxon>Bacteria</taxon>
        <taxon>Bacillati</taxon>
        <taxon>Bacillota</taxon>
        <taxon>Clostridia</taxon>
        <taxon>Eubacteriales</taxon>
        <taxon>Oscillospiraceae</taxon>
        <taxon>Anaerotruncus</taxon>
    </lineage>
</organism>
<name>A0A174M2L2_9FIRM</name>
<dbReference type="InterPro" id="IPR011051">
    <property type="entry name" value="RmlC_Cupin_sf"/>
</dbReference>
<reference evidence="1 2" key="1">
    <citation type="submission" date="2015-09" db="EMBL/GenBank/DDBJ databases">
        <authorList>
            <consortium name="Pathogen Informatics"/>
        </authorList>
    </citation>
    <scope>NUCLEOTIDE SEQUENCE [LARGE SCALE GENOMIC DNA]</scope>
    <source>
        <strain evidence="1 2">2789STDY5834939</strain>
    </source>
</reference>
<gene>
    <name evidence="1" type="ORF">ERS852551_00387</name>
</gene>
<evidence type="ECO:0000313" key="1">
    <source>
        <dbReference type="EMBL" id="CUP30583.1"/>
    </source>
</evidence>
<proteinExistence type="predicted"/>
<dbReference type="OrthoDB" id="1650474at2"/>
<dbReference type="EMBL" id="CZBE01000002">
    <property type="protein sequence ID" value="CUP30583.1"/>
    <property type="molecule type" value="Genomic_DNA"/>
</dbReference>
<dbReference type="AlphaFoldDB" id="A0A174M2L2"/>